<feature type="transmembrane region" description="Helical" evidence="14">
    <location>
        <begin position="75"/>
        <end position="100"/>
    </location>
</feature>
<dbReference type="GO" id="GO:0004930">
    <property type="term" value="F:G protein-coupled receptor activity"/>
    <property type="evidence" value="ECO:0007669"/>
    <property type="project" value="UniProtKB-KW"/>
</dbReference>
<evidence type="ECO:0000313" key="18">
    <source>
        <dbReference type="Proteomes" id="UP000327468"/>
    </source>
</evidence>
<evidence type="ECO:0000256" key="8">
    <source>
        <dbReference type="ARBA" id="ARBA00023040"/>
    </source>
</evidence>
<dbReference type="Gene3D" id="1.20.1070.10">
    <property type="entry name" value="Rhodopsin 7-helix transmembrane proteins"/>
    <property type="match status" value="1"/>
</dbReference>
<evidence type="ECO:0000259" key="16">
    <source>
        <dbReference type="PROSITE" id="PS50262"/>
    </source>
</evidence>
<evidence type="ECO:0000313" key="17">
    <source>
        <dbReference type="EMBL" id="KAB5533324.1"/>
    </source>
</evidence>
<dbReference type="EMBL" id="VFJC01000023">
    <property type="protein sequence ID" value="KAB5533324.1"/>
    <property type="molecule type" value="Genomic_DNA"/>
</dbReference>
<dbReference type="InterPro" id="IPR000276">
    <property type="entry name" value="GPCR_Rhodpsn"/>
</dbReference>
<keyword evidence="10" id="KW-1015">Disulfide bond</keyword>
<evidence type="ECO:0000256" key="12">
    <source>
        <dbReference type="ARBA" id="ARBA00023180"/>
    </source>
</evidence>
<protein>
    <recommendedName>
        <fullName evidence="16">G-protein coupled receptors family 1 profile domain-containing protein</fullName>
    </recommendedName>
</protein>
<feature type="compositionally biased region" description="Basic and acidic residues" evidence="15">
    <location>
        <begin position="361"/>
        <end position="373"/>
    </location>
</feature>
<dbReference type="InterPro" id="IPR050125">
    <property type="entry name" value="GPCR_opsins"/>
</dbReference>
<accession>A0A5N5KSE2</accession>
<evidence type="ECO:0000256" key="7">
    <source>
        <dbReference type="ARBA" id="ARBA00022991"/>
    </source>
</evidence>
<evidence type="ECO:0000256" key="15">
    <source>
        <dbReference type="SAM" id="MobiDB-lite"/>
    </source>
</evidence>
<dbReference type="InterPro" id="IPR001760">
    <property type="entry name" value="Opsin"/>
</dbReference>
<dbReference type="Pfam" id="PF00001">
    <property type="entry name" value="7tm_1"/>
    <property type="match status" value="1"/>
</dbReference>
<dbReference type="GO" id="GO:0009881">
    <property type="term" value="F:photoreceptor activity"/>
    <property type="evidence" value="ECO:0007669"/>
    <property type="project" value="UniProtKB-KW"/>
</dbReference>
<comment type="caution">
    <text evidence="17">The sequence shown here is derived from an EMBL/GenBank/DDBJ whole genome shotgun (WGS) entry which is preliminary data.</text>
</comment>
<feature type="domain" description="G-protein coupled receptors family 1 profile" evidence="16">
    <location>
        <begin position="55"/>
        <end position="303"/>
    </location>
</feature>
<evidence type="ECO:0000256" key="14">
    <source>
        <dbReference type="RuleBase" id="RU004951"/>
    </source>
</evidence>
<keyword evidence="12" id="KW-0325">Glycoprotein</keyword>
<comment type="subcellular location">
    <subcellularLocation>
        <location evidence="1 14">Membrane</location>
        <topology evidence="1 14">Multi-pass membrane protein</topology>
    </subcellularLocation>
</comment>
<keyword evidence="9 14" id="KW-0472">Membrane</keyword>
<evidence type="ECO:0000256" key="5">
    <source>
        <dbReference type="ARBA" id="ARBA00022925"/>
    </source>
</evidence>
<dbReference type="FunFam" id="1.20.1070.10:FF:000197">
    <property type="entry name" value="Teleost multiple tissue opsin 2b"/>
    <property type="match status" value="1"/>
</dbReference>
<feature type="transmembrane region" description="Helical" evidence="14">
    <location>
        <begin position="200"/>
        <end position="226"/>
    </location>
</feature>
<dbReference type="PROSITE" id="PS00238">
    <property type="entry name" value="OPSIN"/>
    <property type="match status" value="1"/>
</dbReference>
<keyword evidence="6 14" id="KW-1133">Transmembrane helix</keyword>
<dbReference type="InterPro" id="IPR002962">
    <property type="entry name" value="Peropsin"/>
</dbReference>
<dbReference type="GO" id="GO:0007601">
    <property type="term" value="P:visual perception"/>
    <property type="evidence" value="ECO:0007669"/>
    <property type="project" value="InterPro"/>
</dbReference>
<dbReference type="InterPro" id="IPR027430">
    <property type="entry name" value="Retinal_BS"/>
</dbReference>
<proteinExistence type="inferred from homology"/>
<dbReference type="PANTHER" id="PTHR24240">
    <property type="entry name" value="OPSIN"/>
    <property type="match status" value="1"/>
</dbReference>
<evidence type="ECO:0000256" key="6">
    <source>
        <dbReference type="ARBA" id="ARBA00022989"/>
    </source>
</evidence>
<dbReference type="PRINTS" id="PR00238">
    <property type="entry name" value="OPSIN"/>
</dbReference>
<keyword evidence="4 14" id="KW-0812">Transmembrane</keyword>
<evidence type="ECO:0000256" key="4">
    <source>
        <dbReference type="ARBA" id="ARBA00022692"/>
    </source>
</evidence>
<dbReference type="PRINTS" id="PR00237">
    <property type="entry name" value="GPCRRHODOPSN"/>
</dbReference>
<keyword evidence="11 14" id="KW-0675">Receptor</keyword>
<sequence length="394" mass="43029">MDYSSAVLASNLSRSCASCAHASGGHAHSERDLSPAGHVVVAVCLGFIGTFGFVNNALVLLLFCRHKPLRSPINCMLVSISVSDLLVCVLGTPFSFAASARRRWLIGAHGCVWYGFINSFLGIVSLISLAALSYERYCTMMGATQADVTSYRKVFMGIAFSWIYSLVWTVPPLFGWSQYGPEGPGTTCSVNWTTKTANNVSYIVCLFFFCLILPFVVIVYSYGKLLQAIKQVIRINTALSRKREQRVLLLVVTMVACYLLCWLPYGIMALVATFGEPGLVTPEASIMPSLLAKTSTVINPIIYIFMNKQFYRCFRDLLTCTSPDRGSHYGNSSKVTKSLRIFRRANGPNAAPCQDAACNPDSDKPKSGSEPETRSPAAPGTVKPAVSLMVYYNG</sequence>
<dbReference type="OrthoDB" id="2101615at2759"/>
<feature type="transmembrane region" description="Helical" evidence="14">
    <location>
        <begin position="112"/>
        <end position="134"/>
    </location>
</feature>
<organism evidence="17 18">
    <name type="scientific">Pangasianodon hypophthalmus</name>
    <name type="common">Striped catfish</name>
    <name type="synonym">Helicophagus hypophthalmus</name>
    <dbReference type="NCBI Taxonomy" id="310915"/>
    <lineage>
        <taxon>Eukaryota</taxon>
        <taxon>Metazoa</taxon>
        <taxon>Chordata</taxon>
        <taxon>Craniata</taxon>
        <taxon>Vertebrata</taxon>
        <taxon>Euteleostomi</taxon>
        <taxon>Actinopterygii</taxon>
        <taxon>Neopterygii</taxon>
        <taxon>Teleostei</taxon>
        <taxon>Ostariophysi</taxon>
        <taxon>Siluriformes</taxon>
        <taxon>Pangasiidae</taxon>
        <taxon>Pangasianodon</taxon>
    </lineage>
</organism>
<dbReference type="GO" id="GO:0016020">
    <property type="term" value="C:membrane"/>
    <property type="evidence" value="ECO:0007669"/>
    <property type="project" value="UniProtKB-SubCell"/>
</dbReference>
<keyword evidence="13 14" id="KW-0807">Transducer</keyword>
<gene>
    <name evidence="17" type="ORF">PHYPO_G00130430</name>
</gene>
<dbReference type="CDD" id="cd15086">
    <property type="entry name" value="7tmA_tmt_opsin"/>
    <property type="match status" value="1"/>
</dbReference>
<keyword evidence="5 14" id="KW-0681">Retinal protein</keyword>
<dbReference type="PRINTS" id="PR01244">
    <property type="entry name" value="PEROPSIN"/>
</dbReference>
<keyword evidence="3 14" id="KW-0716">Sensory transduction</keyword>
<evidence type="ECO:0000256" key="13">
    <source>
        <dbReference type="ARBA" id="ARBA00023224"/>
    </source>
</evidence>
<keyword evidence="18" id="KW-1185">Reference proteome</keyword>
<evidence type="ECO:0000256" key="9">
    <source>
        <dbReference type="ARBA" id="ARBA00023136"/>
    </source>
</evidence>
<evidence type="ECO:0000256" key="11">
    <source>
        <dbReference type="ARBA" id="ARBA00023170"/>
    </source>
</evidence>
<dbReference type="GO" id="GO:0007602">
    <property type="term" value="P:phototransduction"/>
    <property type="evidence" value="ECO:0007669"/>
    <property type="project" value="UniProtKB-KW"/>
</dbReference>
<dbReference type="PROSITE" id="PS50262">
    <property type="entry name" value="G_PROTEIN_RECEP_F1_2"/>
    <property type="match status" value="1"/>
</dbReference>
<comment type="similarity">
    <text evidence="14">Belongs to the G-protein coupled receptor 1 family. Opsin subfamily.</text>
</comment>
<feature type="transmembrane region" description="Helical" evidence="14">
    <location>
        <begin position="247"/>
        <end position="274"/>
    </location>
</feature>
<dbReference type="AlphaFoldDB" id="A0A5N5KSE2"/>
<dbReference type="PROSITE" id="PS00237">
    <property type="entry name" value="G_PROTEIN_RECEP_F1_1"/>
    <property type="match status" value="1"/>
</dbReference>
<feature type="transmembrane region" description="Helical" evidence="14">
    <location>
        <begin position="286"/>
        <end position="306"/>
    </location>
</feature>
<reference evidence="17 18" key="1">
    <citation type="submission" date="2019-06" db="EMBL/GenBank/DDBJ databases">
        <title>A chromosome-scale genome assembly of the striped catfish, Pangasianodon hypophthalmus.</title>
        <authorList>
            <person name="Wen M."/>
            <person name="Zahm M."/>
            <person name="Roques C."/>
            <person name="Cabau C."/>
            <person name="Klopp C."/>
            <person name="Donnadieu C."/>
            <person name="Jouanno E."/>
            <person name="Avarre J.-C."/>
            <person name="Campet M."/>
            <person name="Ha T.T.T."/>
            <person name="Dugue R."/>
            <person name="Lampietro C."/>
            <person name="Louis A."/>
            <person name="Herpin A."/>
            <person name="Echchiki A."/>
            <person name="Berthelot C."/>
            <person name="Parey E."/>
            <person name="Roest-Crollius H."/>
            <person name="Braasch I."/>
            <person name="Postlethwait J."/>
            <person name="Bobe J."/>
            <person name="Montfort J."/>
            <person name="Bouchez O."/>
            <person name="Begum T."/>
            <person name="Schartl M."/>
            <person name="Guiguen Y."/>
        </authorList>
    </citation>
    <scope>NUCLEOTIDE SEQUENCE [LARGE SCALE GENOMIC DNA]</scope>
    <source>
        <strain evidence="17 18">Indonesia</strain>
        <tissue evidence="17">Blood</tissue>
    </source>
</reference>
<dbReference type="Proteomes" id="UP000327468">
    <property type="component" value="Chromosome 22"/>
</dbReference>
<keyword evidence="8 14" id="KW-0297">G-protein coupled receptor</keyword>
<feature type="transmembrane region" description="Helical" evidence="14">
    <location>
        <begin position="154"/>
        <end position="174"/>
    </location>
</feature>
<name>A0A5N5KSE2_PANHP</name>
<dbReference type="SUPFAM" id="SSF81321">
    <property type="entry name" value="Family A G protein-coupled receptor-like"/>
    <property type="match status" value="1"/>
</dbReference>
<evidence type="ECO:0000256" key="3">
    <source>
        <dbReference type="ARBA" id="ARBA00022606"/>
    </source>
</evidence>
<feature type="transmembrane region" description="Helical" evidence="14">
    <location>
        <begin position="39"/>
        <end position="63"/>
    </location>
</feature>
<dbReference type="InterPro" id="IPR017452">
    <property type="entry name" value="GPCR_Rhodpsn_7TM"/>
</dbReference>
<evidence type="ECO:0000256" key="2">
    <source>
        <dbReference type="ARBA" id="ARBA00022543"/>
    </source>
</evidence>
<evidence type="ECO:0000256" key="1">
    <source>
        <dbReference type="ARBA" id="ARBA00004141"/>
    </source>
</evidence>
<keyword evidence="7 14" id="KW-0157">Chromophore</keyword>
<evidence type="ECO:0000256" key="10">
    <source>
        <dbReference type="ARBA" id="ARBA00023157"/>
    </source>
</evidence>
<feature type="region of interest" description="Disordered" evidence="15">
    <location>
        <begin position="350"/>
        <end position="381"/>
    </location>
</feature>
<keyword evidence="2 14" id="KW-0600">Photoreceptor protein</keyword>